<name>A0A438VW91_HELPX</name>
<dbReference type="InterPro" id="IPR017456">
    <property type="entry name" value="CTP_synthase_N"/>
</dbReference>
<dbReference type="PANTHER" id="PTHR11550:SF0">
    <property type="entry name" value="CTP SYNTHASE-RELATED"/>
    <property type="match status" value="1"/>
</dbReference>
<dbReference type="GO" id="GO:0003883">
    <property type="term" value="F:CTP synthase activity"/>
    <property type="evidence" value="ECO:0007669"/>
    <property type="project" value="InterPro"/>
</dbReference>
<reference evidence="2 4" key="1">
    <citation type="submission" date="2018-11" db="EMBL/GenBank/DDBJ databases">
        <title>Genetic determinants and prediction of antibiotic resistance phenotypes in Helicobacter pylori.</title>
        <authorList>
            <person name="Wagner K."/>
        </authorList>
    </citation>
    <scope>NUCLEOTIDE SEQUENCE [LARGE SCALE GENOMIC DNA]</scope>
    <source>
        <strain evidence="2 4">ZH70</strain>
    </source>
</reference>
<accession>A0A438VW91</accession>
<evidence type="ECO:0000259" key="1">
    <source>
        <dbReference type="Pfam" id="PF06418"/>
    </source>
</evidence>
<evidence type="ECO:0000313" key="4">
    <source>
        <dbReference type="Proteomes" id="UP000289022"/>
    </source>
</evidence>
<dbReference type="Gene3D" id="3.40.50.300">
    <property type="entry name" value="P-loop containing nucleotide triphosphate hydrolases"/>
    <property type="match status" value="1"/>
</dbReference>
<proteinExistence type="predicted"/>
<sequence length="94" mass="10652">TVGDMEGMFYLEAIRQLKLELGNEKVINVHVTLIPYIQTTNELKTKPTQHSVQELRRLGVTPQIILARSPKPLDKELKKKIALSCDVEQDSVIV</sequence>
<dbReference type="InterPro" id="IPR004468">
    <property type="entry name" value="CTP_synthase"/>
</dbReference>
<evidence type="ECO:0000313" key="2">
    <source>
        <dbReference type="EMBL" id="RVZ14883.1"/>
    </source>
</evidence>
<dbReference type="SUPFAM" id="SSF52540">
    <property type="entry name" value="P-loop containing nucleoside triphosphate hydrolases"/>
    <property type="match status" value="1"/>
</dbReference>
<dbReference type="AlphaFoldDB" id="A0A438VW91"/>
<dbReference type="GO" id="GO:0005829">
    <property type="term" value="C:cytosol"/>
    <property type="evidence" value="ECO:0007669"/>
    <property type="project" value="TreeGrafter"/>
</dbReference>
<dbReference type="GO" id="GO:0019856">
    <property type="term" value="P:pyrimidine nucleobase biosynthetic process"/>
    <property type="evidence" value="ECO:0007669"/>
    <property type="project" value="TreeGrafter"/>
</dbReference>
<evidence type="ECO:0000313" key="3">
    <source>
        <dbReference type="EMBL" id="RVZ14884.1"/>
    </source>
</evidence>
<protein>
    <submittedName>
        <fullName evidence="2">CTP synthetase</fullName>
    </submittedName>
</protein>
<organism evidence="2 4">
    <name type="scientific">Helicobacter pylori</name>
    <name type="common">Campylobacter pylori</name>
    <dbReference type="NCBI Taxonomy" id="210"/>
    <lineage>
        <taxon>Bacteria</taxon>
        <taxon>Pseudomonadati</taxon>
        <taxon>Campylobacterota</taxon>
        <taxon>Epsilonproteobacteria</taxon>
        <taxon>Campylobacterales</taxon>
        <taxon>Helicobacteraceae</taxon>
        <taxon>Helicobacter</taxon>
    </lineage>
</organism>
<comment type="caution">
    <text evidence="2">The sequence shown here is derived from an EMBL/GenBank/DDBJ whole genome shotgun (WGS) entry which is preliminary data.</text>
</comment>
<dbReference type="GO" id="GO:0042802">
    <property type="term" value="F:identical protein binding"/>
    <property type="evidence" value="ECO:0007669"/>
    <property type="project" value="TreeGrafter"/>
</dbReference>
<dbReference type="GO" id="GO:0006241">
    <property type="term" value="P:CTP biosynthetic process"/>
    <property type="evidence" value="ECO:0007669"/>
    <property type="project" value="TreeGrafter"/>
</dbReference>
<dbReference type="PANTHER" id="PTHR11550">
    <property type="entry name" value="CTP SYNTHASE"/>
    <property type="match status" value="1"/>
</dbReference>
<gene>
    <name evidence="3" type="ORF">EC518_14375</name>
    <name evidence="2" type="ORF">EC518_14380</name>
</gene>
<feature type="domain" description="CTP synthase N-terminal" evidence="1">
    <location>
        <begin position="1"/>
        <end position="93"/>
    </location>
</feature>
<dbReference type="Pfam" id="PF06418">
    <property type="entry name" value="CTP_synth_N"/>
    <property type="match status" value="1"/>
</dbReference>
<dbReference type="Proteomes" id="UP000289022">
    <property type="component" value="Unassembled WGS sequence"/>
</dbReference>
<feature type="non-terminal residue" evidence="2">
    <location>
        <position position="1"/>
    </location>
</feature>
<dbReference type="EMBL" id="RJGP01001482">
    <property type="protein sequence ID" value="RVZ14883.1"/>
    <property type="molecule type" value="Genomic_DNA"/>
</dbReference>
<dbReference type="EMBL" id="RJGP01001481">
    <property type="protein sequence ID" value="RVZ14884.1"/>
    <property type="molecule type" value="Genomic_DNA"/>
</dbReference>
<dbReference type="InterPro" id="IPR027417">
    <property type="entry name" value="P-loop_NTPase"/>
</dbReference>
<feature type="non-terminal residue" evidence="2">
    <location>
        <position position="94"/>
    </location>
</feature>